<protein>
    <submittedName>
        <fullName evidence="8">Proline-rich transmembrane 1-like</fullName>
    </submittedName>
</protein>
<comment type="similarity">
    <text evidence="2">Belongs to the CD225/Dispanin family.</text>
</comment>
<dbReference type="PANTHER" id="PTHR14948">
    <property type="entry name" value="NG5"/>
    <property type="match status" value="1"/>
</dbReference>
<keyword evidence="3 7" id="KW-0812">Transmembrane</keyword>
<keyword evidence="9" id="KW-1185">Reference proteome</keyword>
<feature type="region of interest" description="Disordered" evidence="6">
    <location>
        <begin position="1"/>
        <end position="57"/>
    </location>
</feature>
<evidence type="ECO:0000256" key="6">
    <source>
        <dbReference type="SAM" id="MobiDB-lite"/>
    </source>
</evidence>
<dbReference type="AlphaFoldDB" id="A0AAV6PTP5"/>
<reference evidence="8 9" key="1">
    <citation type="journal article" date="2021" name="Sci. Rep.">
        <title>Chromosome anchoring in Senegalese sole (Solea senegalensis) reveals sex-associated markers and genome rearrangements in flatfish.</title>
        <authorList>
            <person name="Guerrero-Cozar I."/>
            <person name="Gomez-Garrido J."/>
            <person name="Berbel C."/>
            <person name="Martinez-Blanch J.F."/>
            <person name="Alioto T."/>
            <person name="Claros M.G."/>
            <person name="Gagnaire P.A."/>
            <person name="Manchado M."/>
        </authorList>
    </citation>
    <scope>NUCLEOTIDE SEQUENCE [LARGE SCALE GENOMIC DNA]</scope>
    <source>
        <strain evidence="8">Sse05_10M</strain>
    </source>
</reference>
<name>A0AAV6PTP5_SOLSE</name>
<evidence type="ECO:0000313" key="8">
    <source>
        <dbReference type="EMBL" id="KAG7475014.1"/>
    </source>
</evidence>
<evidence type="ECO:0000256" key="5">
    <source>
        <dbReference type="ARBA" id="ARBA00023136"/>
    </source>
</evidence>
<feature type="transmembrane region" description="Helical" evidence="7">
    <location>
        <begin position="100"/>
        <end position="122"/>
    </location>
</feature>
<dbReference type="InterPro" id="IPR007593">
    <property type="entry name" value="CD225/Dispanin_fam"/>
</dbReference>
<evidence type="ECO:0000256" key="2">
    <source>
        <dbReference type="ARBA" id="ARBA00006843"/>
    </source>
</evidence>
<dbReference type="Proteomes" id="UP000693946">
    <property type="component" value="Linkage Group LG9"/>
</dbReference>
<proteinExistence type="inferred from homology"/>
<evidence type="ECO:0000256" key="1">
    <source>
        <dbReference type="ARBA" id="ARBA00004370"/>
    </source>
</evidence>
<sequence length="170" mass="18314">MDPSKSASAPPMEYRGEKSSVGQMPPPAYQDTTYPGHPRPGYNPLQPQGFGPPPPYGGEGYGPHRYIMGQQHPGQPTIVQPTVYVARGPLVNPVNDYLCYSIFTLFCCMPLGIAALIFSISTREANHAGDQMQAERSSKTARTLNHVALGIGLGFFILSIVFAGVLASDF</sequence>
<feature type="transmembrane region" description="Helical" evidence="7">
    <location>
        <begin position="143"/>
        <end position="167"/>
    </location>
</feature>
<evidence type="ECO:0000256" key="4">
    <source>
        <dbReference type="ARBA" id="ARBA00022989"/>
    </source>
</evidence>
<organism evidence="8 9">
    <name type="scientific">Solea senegalensis</name>
    <name type="common">Senegalese sole</name>
    <dbReference type="NCBI Taxonomy" id="28829"/>
    <lineage>
        <taxon>Eukaryota</taxon>
        <taxon>Metazoa</taxon>
        <taxon>Chordata</taxon>
        <taxon>Craniata</taxon>
        <taxon>Vertebrata</taxon>
        <taxon>Euteleostomi</taxon>
        <taxon>Actinopterygii</taxon>
        <taxon>Neopterygii</taxon>
        <taxon>Teleostei</taxon>
        <taxon>Neoteleostei</taxon>
        <taxon>Acanthomorphata</taxon>
        <taxon>Carangaria</taxon>
        <taxon>Pleuronectiformes</taxon>
        <taxon>Pleuronectoidei</taxon>
        <taxon>Soleidae</taxon>
        <taxon>Solea</taxon>
    </lineage>
</organism>
<keyword evidence="5 7" id="KW-0472">Membrane</keyword>
<dbReference type="PANTHER" id="PTHR14948:SF46">
    <property type="entry name" value="DISPANIN SUBFAMILY A MEMBER 2B-LIKE-RELATED"/>
    <property type="match status" value="1"/>
</dbReference>
<evidence type="ECO:0000256" key="7">
    <source>
        <dbReference type="SAM" id="Phobius"/>
    </source>
</evidence>
<dbReference type="EMBL" id="JAGKHQ010000021">
    <property type="protein sequence ID" value="KAG7475014.1"/>
    <property type="molecule type" value="Genomic_DNA"/>
</dbReference>
<dbReference type="InterPro" id="IPR051423">
    <property type="entry name" value="CD225/Dispanin"/>
</dbReference>
<evidence type="ECO:0000256" key="3">
    <source>
        <dbReference type="ARBA" id="ARBA00022692"/>
    </source>
</evidence>
<evidence type="ECO:0000313" key="9">
    <source>
        <dbReference type="Proteomes" id="UP000693946"/>
    </source>
</evidence>
<comment type="caution">
    <text evidence="8">The sequence shown here is derived from an EMBL/GenBank/DDBJ whole genome shotgun (WGS) entry which is preliminary data.</text>
</comment>
<keyword evidence="4 7" id="KW-1133">Transmembrane helix</keyword>
<accession>A0AAV6PTP5</accession>
<dbReference type="GO" id="GO:0016020">
    <property type="term" value="C:membrane"/>
    <property type="evidence" value="ECO:0007669"/>
    <property type="project" value="UniProtKB-SubCell"/>
</dbReference>
<gene>
    <name evidence="8" type="ORF">JOB18_021976</name>
</gene>
<dbReference type="Pfam" id="PF04505">
    <property type="entry name" value="CD225"/>
    <property type="match status" value="1"/>
</dbReference>
<comment type="subcellular location">
    <subcellularLocation>
        <location evidence="1">Membrane</location>
    </subcellularLocation>
</comment>